<feature type="region of interest" description="Disordered" evidence="1">
    <location>
        <begin position="233"/>
        <end position="270"/>
    </location>
</feature>
<feature type="compositionally biased region" description="Basic and acidic residues" evidence="1">
    <location>
        <begin position="209"/>
        <end position="219"/>
    </location>
</feature>
<gene>
    <name evidence="2" type="ORF">QBC42DRAFT_89736</name>
</gene>
<feature type="region of interest" description="Disordered" evidence="1">
    <location>
        <begin position="199"/>
        <end position="220"/>
    </location>
</feature>
<dbReference type="AlphaFoldDB" id="A0AAV9HLQ5"/>
<proteinExistence type="predicted"/>
<reference evidence="2" key="2">
    <citation type="submission" date="2023-06" db="EMBL/GenBank/DDBJ databases">
        <authorList>
            <consortium name="Lawrence Berkeley National Laboratory"/>
            <person name="Mondo S.J."/>
            <person name="Hensen N."/>
            <person name="Bonometti L."/>
            <person name="Westerberg I."/>
            <person name="Brannstrom I.O."/>
            <person name="Guillou S."/>
            <person name="Cros-Aarteil S."/>
            <person name="Calhoun S."/>
            <person name="Haridas S."/>
            <person name="Kuo A."/>
            <person name="Pangilinan J."/>
            <person name="Riley R."/>
            <person name="Labutti K."/>
            <person name="Andreopoulos B."/>
            <person name="Lipzen A."/>
            <person name="Chen C."/>
            <person name="Yanf M."/>
            <person name="Daum C."/>
            <person name="Ng V."/>
            <person name="Clum A."/>
            <person name="Steindorff A."/>
            <person name="Ohm R."/>
            <person name="Martin F."/>
            <person name="Silar P."/>
            <person name="Natvig D."/>
            <person name="Lalanne C."/>
            <person name="Gautier V."/>
            <person name="Ament-Velasquez S.L."/>
            <person name="Kruys A."/>
            <person name="Hutchinson M.I."/>
            <person name="Powell A.J."/>
            <person name="Barry K."/>
            <person name="Miller A.N."/>
            <person name="Grigoriev I.V."/>
            <person name="Debuchy R."/>
            <person name="Gladieux P."/>
            <person name="Thoren M.H."/>
            <person name="Johannesson H."/>
        </authorList>
    </citation>
    <scope>NUCLEOTIDE SEQUENCE</scope>
    <source>
        <strain evidence="2">PSN324</strain>
    </source>
</reference>
<comment type="caution">
    <text evidence="2">The sequence shown here is derived from an EMBL/GenBank/DDBJ whole genome shotgun (WGS) entry which is preliminary data.</text>
</comment>
<feature type="region of interest" description="Disordered" evidence="1">
    <location>
        <begin position="330"/>
        <end position="384"/>
    </location>
</feature>
<keyword evidence="3" id="KW-1185">Reference proteome</keyword>
<evidence type="ECO:0000313" key="3">
    <source>
        <dbReference type="Proteomes" id="UP001321749"/>
    </source>
</evidence>
<evidence type="ECO:0000313" key="2">
    <source>
        <dbReference type="EMBL" id="KAK4461680.1"/>
    </source>
</evidence>
<protein>
    <recommendedName>
        <fullName evidence="4">C2H2-type domain-containing protein</fullName>
    </recommendedName>
</protein>
<organism evidence="2 3">
    <name type="scientific">Cladorrhinum samala</name>
    <dbReference type="NCBI Taxonomy" id="585594"/>
    <lineage>
        <taxon>Eukaryota</taxon>
        <taxon>Fungi</taxon>
        <taxon>Dikarya</taxon>
        <taxon>Ascomycota</taxon>
        <taxon>Pezizomycotina</taxon>
        <taxon>Sordariomycetes</taxon>
        <taxon>Sordariomycetidae</taxon>
        <taxon>Sordariales</taxon>
        <taxon>Podosporaceae</taxon>
        <taxon>Cladorrhinum</taxon>
    </lineage>
</organism>
<evidence type="ECO:0000256" key="1">
    <source>
        <dbReference type="SAM" id="MobiDB-lite"/>
    </source>
</evidence>
<sequence length="384" mass="41400">MTTGEKPPSNTYLSFLKSSFCNDAVANAANPHEKYGYFHGPILNVNKDWNPPCLTKLGKKLCVSAALNASCPNKNNAKLSPVNTMVCDVVQHDDNRPHEVIMCGEAYSSQKELRQHIRTYHPGAVMNPDYSGISPEEREIAQNTIRAWVLSKGWRNAEYATEPLLPNVSPLQLYCDQLELLATHDQEFAKKYGRRFHREPYTEDSTSDESVHDYDDPNRVEPLSVNEMLKMMKSDSDEASGPISDRTSSQATGSEGEETPSVPASEPPVQSLAQATRWLALTETPTAPVPGQQGLARATSGQASGARGLPDLAPLTILNSAKALLEKAAALTSSAPTSASTTTASTSATTPTTASSSAPASAGLHAEKYTSELSESDPEQLHVD</sequence>
<dbReference type="EMBL" id="MU864986">
    <property type="protein sequence ID" value="KAK4461680.1"/>
    <property type="molecule type" value="Genomic_DNA"/>
</dbReference>
<evidence type="ECO:0008006" key="4">
    <source>
        <dbReference type="Google" id="ProtNLM"/>
    </source>
</evidence>
<reference evidence="2" key="1">
    <citation type="journal article" date="2023" name="Mol. Phylogenet. Evol.">
        <title>Genome-scale phylogeny and comparative genomics of the fungal order Sordariales.</title>
        <authorList>
            <person name="Hensen N."/>
            <person name="Bonometti L."/>
            <person name="Westerberg I."/>
            <person name="Brannstrom I.O."/>
            <person name="Guillou S."/>
            <person name="Cros-Aarteil S."/>
            <person name="Calhoun S."/>
            <person name="Haridas S."/>
            <person name="Kuo A."/>
            <person name="Mondo S."/>
            <person name="Pangilinan J."/>
            <person name="Riley R."/>
            <person name="LaButti K."/>
            <person name="Andreopoulos B."/>
            <person name="Lipzen A."/>
            <person name="Chen C."/>
            <person name="Yan M."/>
            <person name="Daum C."/>
            <person name="Ng V."/>
            <person name="Clum A."/>
            <person name="Steindorff A."/>
            <person name="Ohm R.A."/>
            <person name="Martin F."/>
            <person name="Silar P."/>
            <person name="Natvig D.O."/>
            <person name="Lalanne C."/>
            <person name="Gautier V."/>
            <person name="Ament-Velasquez S.L."/>
            <person name="Kruys A."/>
            <person name="Hutchinson M.I."/>
            <person name="Powell A.J."/>
            <person name="Barry K."/>
            <person name="Miller A.N."/>
            <person name="Grigoriev I.V."/>
            <person name="Debuchy R."/>
            <person name="Gladieux P."/>
            <person name="Hiltunen Thoren M."/>
            <person name="Johannesson H."/>
        </authorList>
    </citation>
    <scope>NUCLEOTIDE SEQUENCE</scope>
    <source>
        <strain evidence="2">PSN324</strain>
    </source>
</reference>
<accession>A0AAV9HLQ5</accession>
<feature type="compositionally biased region" description="Low complexity" evidence="1">
    <location>
        <begin position="330"/>
        <end position="362"/>
    </location>
</feature>
<feature type="region of interest" description="Disordered" evidence="1">
    <location>
        <begin position="285"/>
        <end position="309"/>
    </location>
</feature>
<name>A0AAV9HLQ5_9PEZI</name>
<dbReference type="Proteomes" id="UP001321749">
    <property type="component" value="Unassembled WGS sequence"/>
</dbReference>